<evidence type="ECO:0000256" key="5">
    <source>
        <dbReference type="ARBA" id="ARBA00023033"/>
    </source>
</evidence>
<keyword evidence="4" id="KW-0560">Oxidoreductase</keyword>
<dbReference type="Proteomes" id="UP000787472">
    <property type="component" value="Unassembled WGS sequence"/>
</dbReference>
<sequence length="330" mass="34576">MSLPATLRNNLTLPVFAAPMFLCSGVTLAIECCKAGIIGSLTRNHCRDLAELEAQLKAVTQALADFGEAQPGRALGPLAVNISPTFSREEFRKHLDVCRRYDVQIIVTSVGNPTDNARLIQDTGMLHFHDATTLRFAEKAIAAGVDGIVAIGAGGGGHAGTISHLTFIPQVRSMFDGTIVMAGAVSTGAAVRAAEALGADLAYMGTRFIATQEAAAPMAYKTMLVEGGVTDVMYTRGVNGMPASWLKASLSAVGLDPDHLFIPEGRSTDHLPEGVTPWKDIWSGGQGIGLIDDIPTVAELVRRLQQEYLAACETPDMAAAAAAALAMSGA</sequence>
<proteinExistence type="inferred from homology"/>
<keyword evidence="2" id="KW-0285">Flavoprotein</keyword>
<comment type="caution">
    <text evidence="7">The sequence shown here is derived from an EMBL/GenBank/DDBJ whole genome shotgun (WGS) entry which is preliminary data.</text>
</comment>
<evidence type="ECO:0000256" key="3">
    <source>
        <dbReference type="ARBA" id="ARBA00022643"/>
    </source>
</evidence>
<evidence type="ECO:0000313" key="7">
    <source>
        <dbReference type="EMBL" id="NHO65761.1"/>
    </source>
</evidence>
<keyword evidence="3" id="KW-0288">FMN</keyword>
<evidence type="ECO:0000256" key="4">
    <source>
        <dbReference type="ARBA" id="ARBA00023002"/>
    </source>
</evidence>
<keyword evidence="6" id="KW-0732">Signal</keyword>
<protein>
    <submittedName>
        <fullName evidence="7">Nitronate monooxygenase</fullName>
    </submittedName>
</protein>
<evidence type="ECO:0000256" key="2">
    <source>
        <dbReference type="ARBA" id="ARBA00022630"/>
    </source>
</evidence>
<evidence type="ECO:0000313" key="8">
    <source>
        <dbReference type="Proteomes" id="UP000787472"/>
    </source>
</evidence>
<dbReference type="CDD" id="cd04730">
    <property type="entry name" value="NPD_like"/>
    <property type="match status" value="1"/>
</dbReference>
<organism evidence="7 8">
    <name type="scientific">Pseudomaricurvus hydrocarbonicus</name>
    <dbReference type="NCBI Taxonomy" id="1470433"/>
    <lineage>
        <taxon>Bacteria</taxon>
        <taxon>Pseudomonadati</taxon>
        <taxon>Pseudomonadota</taxon>
        <taxon>Gammaproteobacteria</taxon>
        <taxon>Cellvibrionales</taxon>
        <taxon>Cellvibrionaceae</taxon>
        <taxon>Pseudomaricurvus</taxon>
    </lineage>
</organism>
<keyword evidence="5 7" id="KW-0503">Monooxygenase</keyword>
<dbReference type="Gene3D" id="3.20.20.70">
    <property type="entry name" value="Aldolase class I"/>
    <property type="match status" value="1"/>
</dbReference>
<keyword evidence="8" id="KW-1185">Reference proteome</keyword>
<dbReference type="PANTHER" id="PTHR42747">
    <property type="entry name" value="NITRONATE MONOOXYGENASE-RELATED"/>
    <property type="match status" value="1"/>
</dbReference>
<dbReference type="EMBL" id="JAAONZ010000005">
    <property type="protein sequence ID" value="NHO65761.1"/>
    <property type="molecule type" value="Genomic_DNA"/>
</dbReference>
<dbReference type="RefSeq" id="WP_167185274.1">
    <property type="nucleotide sequence ID" value="NZ_JAAONZ010000005.1"/>
</dbReference>
<dbReference type="GO" id="GO:0018580">
    <property type="term" value="F:nitronate monooxygenase activity"/>
    <property type="evidence" value="ECO:0007669"/>
    <property type="project" value="InterPro"/>
</dbReference>
<dbReference type="SUPFAM" id="SSF51412">
    <property type="entry name" value="Inosine monophosphate dehydrogenase (IMPDH)"/>
    <property type="match status" value="1"/>
</dbReference>
<feature type="chain" id="PRO_5038562553" evidence="6">
    <location>
        <begin position="18"/>
        <end position="330"/>
    </location>
</feature>
<feature type="signal peptide" evidence="6">
    <location>
        <begin position="1"/>
        <end position="17"/>
    </location>
</feature>
<dbReference type="InterPro" id="IPR004136">
    <property type="entry name" value="NMO"/>
</dbReference>
<evidence type="ECO:0000256" key="6">
    <source>
        <dbReference type="SAM" id="SignalP"/>
    </source>
</evidence>
<dbReference type="AlphaFoldDB" id="A0A9E5JUL3"/>
<name>A0A9E5JUL3_9GAMM</name>
<accession>A0A9E5JUL3</accession>
<reference evidence="7" key="1">
    <citation type="submission" date="2020-03" db="EMBL/GenBank/DDBJ databases">
        <authorList>
            <person name="Guo F."/>
        </authorList>
    </citation>
    <scope>NUCLEOTIDE SEQUENCE</scope>
    <source>
        <strain evidence="7">JCM 30134</strain>
    </source>
</reference>
<dbReference type="InterPro" id="IPR013785">
    <property type="entry name" value="Aldolase_TIM"/>
</dbReference>
<evidence type="ECO:0000256" key="1">
    <source>
        <dbReference type="ARBA" id="ARBA00009881"/>
    </source>
</evidence>
<gene>
    <name evidence="7" type="ORF">G8770_09430</name>
</gene>
<dbReference type="Pfam" id="PF03060">
    <property type="entry name" value="NMO"/>
    <property type="match status" value="1"/>
</dbReference>
<dbReference type="PANTHER" id="PTHR42747:SF4">
    <property type="entry name" value="BLR1330 PROTEIN"/>
    <property type="match status" value="1"/>
</dbReference>
<comment type="similarity">
    <text evidence="1">Belongs to the nitronate monooxygenase family. NMO class I subfamily.</text>
</comment>